<evidence type="ECO:0000256" key="6">
    <source>
        <dbReference type="ARBA" id="ARBA00022917"/>
    </source>
</evidence>
<keyword evidence="3 8" id="KW-0436">Ligase</keyword>
<evidence type="ECO:0000256" key="7">
    <source>
        <dbReference type="ARBA" id="ARBA00023146"/>
    </source>
</evidence>
<keyword evidence="5 8" id="KW-0067">ATP-binding</keyword>
<feature type="binding site" evidence="8">
    <location>
        <position position="102"/>
    </location>
    <ligand>
        <name>substrate</name>
    </ligand>
</feature>
<reference evidence="11" key="1">
    <citation type="submission" date="2017-09" db="EMBL/GenBank/DDBJ databases">
        <title>Depth-based differentiation of microbial function through sediment-hosted aquifers and enrichment of novel symbionts in the deep terrestrial subsurface.</title>
        <authorList>
            <person name="Probst A.J."/>
            <person name="Ladd B."/>
            <person name="Jarett J.K."/>
            <person name="Geller-Mcgrath D.E."/>
            <person name="Sieber C.M.K."/>
            <person name="Emerson J.B."/>
            <person name="Anantharaman K."/>
            <person name="Thomas B.C."/>
            <person name="Malmstrom R."/>
            <person name="Stieglmeier M."/>
            <person name="Klingl A."/>
            <person name="Woyke T."/>
            <person name="Ryan C.M."/>
            <person name="Banfield J.F."/>
        </authorList>
    </citation>
    <scope>NUCLEOTIDE SEQUENCE [LARGE SCALE GENOMIC DNA]</scope>
</reference>
<evidence type="ECO:0000313" key="10">
    <source>
        <dbReference type="EMBL" id="PJE57887.1"/>
    </source>
</evidence>
<keyword evidence="4 8" id="KW-0547">Nucleotide-binding</keyword>
<dbReference type="InterPro" id="IPR004154">
    <property type="entry name" value="Anticodon-bd"/>
</dbReference>
<feature type="binding site" evidence="8">
    <location>
        <begin position="203"/>
        <end position="205"/>
    </location>
    <ligand>
        <name>ATP</name>
        <dbReference type="ChEBI" id="CHEBI:30616"/>
    </ligand>
</feature>
<dbReference type="SUPFAM" id="SSF52954">
    <property type="entry name" value="Class II aaRS ABD-related"/>
    <property type="match status" value="1"/>
</dbReference>
<dbReference type="GO" id="GO:0015966">
    <property type="term" value="P:diadenosine tetraphosphate biosynthetic process"/>
    <property type="evidence" value="ECO:0007669"/>
    <property type="project" value="UniProtKB-ARBA"/>
</dbReference>
<dbReference type="PRINTS" id="PR01043">
    <property type="entry name" value="TRNASYNTHGLY"/>
</dbReference>
<evidence type="ECO:0000256" key="2">
    <source>
        <dbReference type="ARBA" id="ARBA00022490"/>
    </source>
</evidence>
<dbReference type="InterPro" id="IPR006195">
    <property type="entry name" value="aa-tRNA-synth_II"/>
</dbReference>
<dbReference type="InterPro" id="IPR027031">
    <property type="entry name" value="Gly-tRNA_synthase/POLG2"/>
</dbReference>
<dbReference type="FunFam" id="3.40.50.800:FF:000002">
    <property type="entry name" value="Glycine--tRNA ligase"/>
    <property type="match status" value="1"/>
</dbReference>
<dbReference type="Pfam" id="PF00587">
    <property type="entry name" value="tRNA-synt_2b"/>
    <property type="match status" value="1"/>
</dbReference>
<dbReference type="InterPro" id="IPR022961">
    <property type="entry name" value="Gly_tRNA_ligase_bac"/>
</dbReference>
<dbReference type="InterPro" id="IPR033731">
    <property type="entry name" value="GlyRS-like_core"/>
</dbReference>
<sequence length="462" mass="53599">MVNNEQNKIEKVVSLAKRRGFIFGGSEIYGGLGGTWDYGPLGVLLKNNVKNEWWESMVMMRNDIFGVDAAILTSVKVLEASGHVSNFTDPLVECTNCHRRFREDHLEVLDKKLLEKISKKLGREVDHIKRCPHCGGDIDLKINPSRKFNLLFKTYAGPVEDSASLAYLRPETAQGIFTNFKNILDTMRPKLPFGIAQIGKAFRNEITPGNFIFRTREFEQMELEFFVRPGEEKKHFEKWRETRFSWYTDLGINKKNLRFYDYPKEELVHYSSGTSDVEYRFNLKKEFDELEGIAIRNDYDLSHHAKSSGIDLTYFDDKENKRFFPYVIEPSAGVDRACLAFLLDAYCEEEDKEGVRMVLKLNPKLAPYKVAVFPLLANKEQLIEKAISIYKELNLDFMVAWDDAGNIGKRYRRQDEVGTPFCVTVDFETMENDTVTVRDRDTMKQERIEIKKLKSFLEGKIK</sequence>
<dbReference type="Proteomes" id="UP000231450">
    <property type="component" value="Unassembled WGS sequence"/>
</dbReference>
<comment type="function">
    <text evidence="8">Catalyzes the attachment of glycine to tRNA(Gly).</text>
</comment>
<dbReference type="GO" id="GO:0004081">
    <property type="term" value="F:bis(5'-nucleosyl)-tetraphosphatase (asymmetrical) activity"/>
    <property type="evidence" value="ECO:0007669"/>
    <property type="project" value="UniProtKB-ARBA"/>
</dbReference>
<organism evidence="10 11">
    <name type="scientific">Candidatus Portnoybacteria bacterium CG10_big_fil_rev_8_21_14_0_10_36_7</name>
    <dbReference type="NCBI Taxonomy" id="1974812"/>
    <lineage>
        <taxon>Bacteria</taxon>
        <taxon>Candidatus Portnoyibacteriota</taxon>
    </lineage>
</organism>
<dbReference type="EC" id="6.1.1.14" evidence="8"/>
<dbReference type="PANTHER" id="PTHR10745">
    <property type="entry name" value="GLYCYL-TRNA SYNTHETASE/DNA POLYMERASE SUBUNIT GAMMA-2"/>
    <property type="match status" value="1"/>
</dbReference>
<dbReference type="InterPro" id="IPR036621">
    <property type="entry name" value="Anticodon-bd_dom_sf"/>
</dbReference>
<dbReference type="GO" id="GO:0005737">
    <property type="term" value="C:cytoplasm"/>
    <property type="evidence" value="ECO:0007669"/>
    <property type="project" value="UniProtKB-SubCell"/>
</dbReference>
<dbReference type="EMBL" id="PFDW01000074">
    <property type="protein sequence ID" value="PJE57887.1"/>
    <property type="molecule type" value="Genomic_DNA"/>
</dbReference>
<evidence type="ECO:0000256" key="1">
    <source>
        <dbReference type="ARBA" id="ARBA00008226"/>
    </source>
</evidence>
<comment type="catalytic activity">
    <reaction evidence="8">
        <text>tRNA(Gly) + glycine + ATP = glycyl-tRNA(Gly) + AMP + diphosphate</text>
        <dbReference type="Rhea" id="RHEA:16013"/>
        <dbReference type="Rhea" id="RHEA-COMP:9664"/>
        <dbReference type="Rhea" id="RHEA-COMP:9683"/>
        <dbReference type="ChEBI" id="CHEBI:30616"/>
        <dbReference type="ChEBI" id="CHEBI:33019"/>
        <dbReference type="ChEBI" id="CHEBI:57305"/>
        <dbReference type="ChEBI" id="CHEBI:78442"/>
        <dbReference type="ChEBI" id="CHEBI:78522"/>
        <dbReference type="ChEBI" id="CHEBI:456215"/>
        <dbReference type="EC" id="6.1.1.14"/>
    </reaction>
</comment>
<feature type="binding site" evidence="8">
    <location>
        <begin position="218"/>
        <end position="222"/>
    </location>
    <ligand>
        <name>substrate</name>
    </ligand>
</feature>
<evidence type="ECO:0000256" key="5">
    <source>
        <dbReference type="ARBA" id="ARBA00022840"/>
    </source>
</evidence>
<dbReference type="Gene3D" id="3.40.50.800">
    <property type="entry name" value="Anticodon-binding domain"/>
    <property type="match status" value="1"/>
</dbReference>
<accession>A0A2M8KD97</accession>
<feature type="domain" description="Aminoacyl-transfer RNA synthetases class-II family profile" evidence="9">
    <location>
        <begin position="10"/>
        <end position="367"/>
    </location>
</feature>
<dbReference type="HAMAP" id="MF_00253_B">
    <property type="entry name" value="Gly_tRNA_synth_B"/>
    <property type="match status" value="1"/>
</dbReference>
<comment type="subunit">
    <text evidence="8">Homodimer.</text>
</comment>
<keyword evidence="2 8" id="KW-0963">Cytoplasm</keyword>
<dbReference type="CDD" id="cd00774">
    <property type="entry name" value="GlyRS-like_core"/>
    <property type="match status" value="1"/>
</dbReference>
<evidence type="ECO:0000256" key="3">
    <source>
        <dbReference type="ARBA" id="ARBA00022598"/>
    </source>
</evidence>
<evidence type="ECO:0000256" key="4">
    <source>
        <dbReference type="ARBA" id="ARBA00022741"/>
    </source>
</evidence>
<protein>
    <recommendedName>
        <fullName evidence="8">Glycine--tRNA ligase</fullName>
        <ecNumber evidence="8">6.1.1.14</ecNumber>
    </recommendedName>
    <alternativeName>
        <fullName evidence="8">Glycyl-tRNA synthetase</fullName>
        <shortName evidence="8">GlyRS</shortName>
    </alternativeName>
</protein>
<evidence type="ECO:0000259" key="9">
    <source>
        <dbReference type="PROSITE" id="PS50862"/>
    </source>
</evidence>
<feature type="binding site" evidence="8">
    <location>
        <begin position="329"/>
        <end position="333"/>
    </location>
    <ligand>
        <name>substrate</name>
    </ligand>
</feature>
<keyword evidence="7 8" id="KW-0030">Aminoacyl-tRNA synthetase</keyword>
<dbReference type="GO" id="GO:0070062">
    <property type="term" value="C:extracellular exosome"/>
    <property type="evidence" value="ECO:0007669"/>
    <property type="project" value="UniProtKB-ARBA"/>
</dbReference>
<feature type="binding site" evidence="8">
    <location>
        <begin position="289"/>
        <end position="290"/>
    </location>
    <ligand>
        <name>ATP</name>
        <dbReference type="ChEBI" id="CHEBI:30616"/>
    </ligand>
</feature>
<dbReference type="InterPro" id="IPR002314">
    <property type="entry name" value="aa-tRNA-synt_IIb"/>
</dbReference>
<evidence type="ECO:0000313" key="11">
    <source>
        <dbReference type="Proteomes" id="UP000231450"/>
    </source>
</evidence>
<dbReference type="GO" id="GO:0004820">
    <property type="term" value="F:glycine-tRNA ligase activity"/>
    <property type="evidence" value="ECO:0007669"/>
    <property type="project" value="UniProtKB-UniRule"/>
</dbReference>
<dbReference type="Pfam" id="PF03129">
    <property type="entry name" value="HGTP_anticodon"/>
    <property type="match status" value="1"/>
</dbReference>
<comment type="similarity">
    <text evidence="1 8">Belongs to the class-II aminoacyl-tRNA synthetase family.</text>
</comment>
<comment type="subcellular location">
    <subcellularLocation>
        <location evidence="8">Cytoplasm</location>
    </subcellularLocation>
</comment>
<dbReference type="AlphaFoldDB" id="A0A2M8KD97"/>
<feature type="binding site" evidence="8">
    <location>
        <position position="171"/>
    </location>
    <ligand>
        <name>substrate</name>
    </ligand>
</feature>
<dbReference type="Gene3D" id="3.30.930.10">
    <property type="entry name" value="Bira Bifunctional Protein, Domain 2"/>
    <property type="match status" value="1"/>
</dbReference>
<feature type="binding site" evidence="8">
    <location>
        <begin position="333"/>
        <end position="336"/>
    </location>
    <ligand>
        <name>ATP</name>
        <dbReference type="ChEBI" id="CHEBI:30616"/>
    </ligand>
</feature>
<dbReference type="CDD" id="cd00858">
    <property type="entry name" value="GlyRS_anticodon"/>
    <property type="match status" value="1"/>
</dbReference>
<gene>
    <name evidence="8" type="primary">glyQS</name>
    <name evidence="10" type="ORF">COU81_03785</name>
</gene>
<feature type="binding site" evidence="8">
    <location>
        <begin position="213"/>
        <end position="218"/>
    </location>
    <ligand>
        <name>ATP</name>
        <dbReference type="ChEBI" id="CHEBI:30616"/>
    </ligand>
</feature>
<dbReference type="InterPro" id="IPR045864">
    <property type="entry name" value="aa-tRNA-synth_II/BPL/LPL"/>
</dbReference>
<dbReference type="PANTHER" id="PTHR10745:SF8">
    <property type="entry name" value="DNA POLYMERASE SUBUNIT GAMMA-2, MITOCHONDRIAL"/>
    <property type="match status" value="1"/>
</dbReference>
<dbReference type="SUPFAM" id="SSF55681">
    <property type="entry name" value="Class II aaRS and biotin synthetases"/>
    <property type="match status" value="1"/>
</dbReference>
<dbReference type="InterPro" id="IPR002315">
    <property type="entry name" value="tRNA-synt_gly"/>
</dbReference>
<comment type="caution">
    <text evidence="10">The sequence shown here is derived from an EMBL/GenBank/DDBJ whole genome shotgun (WGS) entry which is preliminary data.</text>
</comment>
<evidence type="ECO:0000256" key="8">
    <source>
        <dbReference type="HAMAP-Rule" id="MF_00253"/>
    </source>
</evidence>
<name>A0A2M8KD97_9BACT</name>
<dbReference type="GO" id="GO:0005524">
    <property type="term" value="F:ATP binding"/>
    <property type="evidence" value="ECO:0007669"/>
    <property type="project" value="UniProtKB-UniRule"/>
</dbReference>
<keyword evidence="6 8" id="KW-0648">Protein biosynthesis</keyword>
<proteinExistence type="inferred from homology"/>
<dbReference type="GO" id="GO:0006426">
    <property type="term" value="P:glycyl-tRNA aminoacylation"/>
    <property type="evidence" value="ECO:0007669"/>
    <property type="project" value="UniProtKB-UniRule"/>
</dbReference>
<dbReference type="GO" id="GO:1990742">
    <property type="term" value="C:microvesicle"/>
    <property type="evidence" value="ECO:0007669"/>
    <property type="project" value="UniProtKB-ARBA"/>
</dbReference>
<dbReference type="NCBIfam" id="NF003211">
    <property type="entry name" value="PRK04173.1"/>
    <property type="match status" value="1"/>
</dbReference>
<dbReference type="NCBIfam" id="TIGR00389">
    <property type="entry name" value="glyS_dimeric"/>
    <property type="match status" value="1"/>
</dbReference>
<dbReference type="PROSITE" id="PS50862">
    <property type="entry name" value="AA_TRNA_LIGASE_II"/>
    <property type="match status" value="1"/>
</dbReference>